<dbReference type="InterPro" id="IPR017582">
    <property type="entry name" value="SelU"/>
</dbReference>
<dbReference type="Proteomes" id="UP000249008">
    <property type="component" value="Chromosome 1"/>
</dbReference>
<feature type="domain" description="Rhodanese" evidence="2">
    <location>
        <begin position="11"/>
        <end position="133"/>
    </location>
</feature>
<organism evidence="3 4">
    <name type="scientific">Fusobacterium ulcerans</name>
    <dbReference type="NCBI Taxonomy" id="861"/>
    <lineage>
        <taxon>Bacteria</taxon>
        <taxon>Fusobacteriati</taxon>
        <taxon>Fusobacteriota</taxon>
        <taxon>Fusobacteriia</taxon>
        <taxon>Fusobacteriales</taxon>
        <taxon>Fusobacteriaceae</taxon>
        <taxon>Fusobacterium</taxon>
    </lineage>
</organism>
<dbReference type="SUPFAM" id="SSF52540">
    <property type="entry name" value="P-loop containing nucleoside triphosphate hydrolases"/>
    <property type="match status" value="1"/>
</dbReference>
<dbReference type="Pfam" id="PF00581">
    <property type="entry name" value="Rhodanese"/>
    <property type="match status" value="1"/>
</dbReference>
<dbReference type="KEGG" id="ful:C4N20_01390"/>
<proteinExistence type="predicted"/>
<dbReference type="Gene3D" id="3.40.50.300">
    <property type="entry name" value="P-loop containing nucleotide triphosphate hydrolases"/>
    <property type="match status" value="1"/>
</dbReference>
<dbReference type="NCBIfam" id="TIGR03167">
    <property type="entry name" value="tRNA_sel_U_synt"/>
    <property type="match status" value="1"/>
</dbReference>
<dbReference type="SUPFAM" id="SSF52821">
    <property type="entry name" value="Rhodanese/Cell cycle control phosphatase"/>
    <property type="match status" value="1"/>
</dbReference>
<dbReference type="EC" id="2.9.1.-" evidence="3"/>
<keyword evidence="1" id="KW-0711">Selenium</keyword>
<dbReference type="SMART" id="SM00450">
    <property type="entry name" value="RHOD"/>
    <property type="match status" value="1"/>
</dbReference>
<dbReference type="NCBIfam" id="NF008750">
    <property type="entry name" value="PRK11784.1-2"/>
    <property type="match status" value="1"/>
</dbReference>
<evidence type="ECO:0000256" key="1">
    <source>
        <dbReference type="ARBA" id="ARBA00023266"/>
    </source>
</evidence>
<dbReference type="InterPro" id="IPR027417">
    <property type="entry name" value="P-loop_NTPase"/>
</dbReference>
<evidence type="ECO:0000259" key="2">
    <source>
        <dbReference type="PROSITE" id="PS50206"/>
    </source>
</evidence>
<dbReference type="RefSeq" id="WP_005981640.1">
    <property type="nucleotide sequence ID" value="NZ_CABKNW010000005.1"/>
</dbReference>
<dbReference type="InterPro" id="IPR036873">
    <property type="entry name" value="Rhodanese-like_dom_sf"/>
</dbReference>
<protein>
    <submittedName>
        <fullName evidence="3">tRNA 2-selenouridine synthase</fullName>
        <ecNumber evidence="3">2.9.1.-</ecNumber>
    </submittedName>
</protein>
<sequence length="342" mass="39635">MNTITYRELLEMDNYVLVDVRTPKEFESEPIPNAVNIPVLLDEERAAVGTAYVQQSKELAKELGVNFISKRLPEIFKQVQELSSKNRRIVFFCARGGMRSGTMCSLFQALGYKCMKLEGGYKAYREFVYKSIPVLNEKFKYVIIHGRTGIGKTKILAKLQEMGYPVLNLEKIADHKGSHFGALGEKRKQSQKRFETELYEFLVSNKEGYILAESESKRIGNIYIPDSVYDSLVSGYHLIAETTPEHRIEILMEDYADAPEEALRECIMKISRYTSKKNTENYLELLENKKLPELAAELIKEYYDPLYQKSIDKYQFNHKIQYATTDEGVEKVIEFLREKEFI</sequence>
<dbReference type="PANTHER" id="PTHR30401">
    <property type="entry name" value="TRNA 2-SELENOURIDINE SYNTHASE"/>
    <property type="match status" value="1"/>
</dbReference>
<accession>A0AAX2JBX3</accession>
<name>A0AAX2JBX3_9FUSO</name>
<dbReference type="GeneID" id="78453443"/>
<dbReference type="PROSITE" id="PS50206">
    <property type="entry name" value="RHODANESE_3"/>
    <property type="match status" value="1"/>
</dbReference>
<dbReference type="InterPro" id="IPR058840">
    <property type="entry name" value="AAA_SelU"/>
</dbReference>
<dbReference type="GO" id="GO:0002098">
    <property type="term" value="P:tRNA wobble uridine modification"/>
    <property type="evidence" value="ECO:0007669"/>
    <property type="project" value="InterPro"/>
</dbReference>
<dbReference type="GO" id="GO:0043828">
    <property type="term" value="F:tRNA 2-selenouridine synthase activity"/>
    <property type="evidence" value="ECO:0007669"/>
    <property type="project" value="InterPro"/>
</dbReference>
<gene>
    <name evidence="3" type="primary">selU</name>
    <name evidence="3" type="ORF">NCTC12112_02155</name>
</gene>
<dbReference type="InterPro" id="IPR001763">
    <property type="entry name" value="Rhodanese-like_dom"/>
</dbReference>
<dbReference type="Gene3D" id="3.40.250.10">
    <property type="entry name" value="Rhodanese-like domain"/>
    <property type="match status" value="1"/>
</dbReference>
<reference evidence="3 4" key="1">
    <citation type="submission" date="2018-06" db="EMBL/GenBank/DDBJ databases">
        <authorList>
            <consortium name="Pathogen Informatics"/>
            <person name="Doyle S."/>
        </authorList>
    </citation>
    <scope>NUCLEOTIDE SEQUENCE [LARGE SCALE GENOMIC DNA]</scope>
    <source>
        <strain evidence="3 4">NCTC12112</strain>
    </source>
</reference>
<dbReference type="Pfam" id="PF26341">
    <property type="entry name" value="AAA_SelU"/>
    <property type="match status" value="1"/>
</dbReference>
<evidence type="ECO:0000313" key="3">
    <source>
        <dbReference type="EMBL" id="SQJ07289.1"/>
    </source>
</evidence>
<evidence type="ECO:0000313" key="4">
    <source>
        <dbReference type="Proteomes" id="UP000249008"/>
    </source>
</evidence>
<dbReference type="NCBIfam" id="NF008752">
    <property type="entry name" value="PRK11784.1-4"/>
    <property type="match status" value="1"/>
</dbReference>
<keyword evidence="3" id="KW-0808">Transferase</keyword>
<dbReference type="AlphaFoldDB" id="A0AAX2JBX3"/>
<dbReference type="PANTHER" id="PTHR30401:SF0">
    <property type="entry name" value="TRNA 2-SELENOURIDINE SYNTHASE"/>
    <property type="match status" value="1"/>
</dbReference>
<dbReference type="EMBL" id="LS483487">
    <property type="protein sequence ID" value="SQJ07289.1"/>
    <property type="molecule type" value="Genomic_DNA"/>
</dbReference>